<dbReference type="PANTHER" id="PTHR43575:SF1">
    <property type="entry name" value="PROTEIN ABCI7, CHLOROPLASTIC"/>
    <property type="match status" value="1"/>
</dbReference>
<keyword evidence="3" id="KW-1185">Reference proteome</keyword>
<protein>
    <recommendedName>
        <fullName evidence="1">SUF system FeS cluster assembly SufBD core domain-containing protein</fullName>
    </recommendedName>
</protein>
<organism evidence="2 3">
    <name type="scientific">Actinomarinicola tropica</name>
    <dbReference type="NCBI Taxonomy" id="2789776"/>
    <lineage>
        <taxon>Bacteria</taxon>
        <taxon>Bacillati</taxon>
        <taxon>Actinomycetota</taxon>
        <taxon>Acidimicrobiia</taxon>
        <taxon>Acidimicrobiales</taxon>
        <taxon>Iamiaceae</taxon>
        <taxon>Actinomarinicola</taxon>
    </lineage>
</organism>
<dbReference type="AlphaFoldDB" id="A0A5Q2RKA4"/>
<feature type="domain" description="SUF system FeS cluster assembly SufBD core" evidence="1">
    <location>
        <begin position="134"/>
        <end position="362"/>
    </location>
</feature>
<dbReference type="EMBL" id="CP045851">
    <property type="protein sequence ID" value="QGG95914.1"/>
    <property type="molecule type" value="Genomic_DNA"/>
</dbReference>
<proteinExistence type="predicted"/>
<evidence type="ECO:0000259" key="1">
    <source>
        <dbReference type="Pfam" id="PF01458"/>
    </source>
</evidence>
<gene>
    <name evidence="2" type="ORF">GH723_12855</name>
</gene>
<dbReference type="PANTHER" id="PTHR43575">
    <property type="entry name" value="PROTEIN ABCI7, CHLOROPLASTIC"/>
    <property type="match status" value="1"/>
</dbReference>
<name>A0A5Q2RKA4_9ACTN</name>
<reference evidence="2 3" key="1">
    <citation type="submission" date="2019-11" db="EMBL/GenBank/DDBJ databases">
        <authorList>
            <person name="He Y."/>
        </authorList>
    </citation>
    <scope>NUCLEOTIDE SEQUENCE [LARGE SCALE GENOMIC DNA]</scope>
    <source>
        <strain evidence="2 3">SCSIO 58843</strain>
    </source>
</reference>
<dbReference type="RefSeq" id="WP_153760020.1">
    <property type="nucleotide sequence ID" value="NZ_CP045851.1"/>
</dbReference>
<evidence type="ECO:0000313" key="2">
    <source>
        <dbReference type="EMBL" id="QGG95914.1"/>
    </source>
</evidence>
<dbReference type="SUPFAM" id="SSF101960">
    <property type="entry name" value="Stabilizer of iron transporter SufD"/>
    <property type="match status" value="1"/>
</dbReference>
<evidence type="ECO:0000313" key="3">
    <source>
        <dbReference type="Proteomes" id="UP000334019"/>
    </source>
</evidence>
<dbReference type="Proteomes" id="UP000334019">
    <property type="component" value="Chromosome"/>
</dbReference>
<sequence>MLPDTAEEVWRYSRVDELQLDRYAPVVDSGPADVPAALDALLAEIPERAGVVVLVDGRLVRVELAATWVDRGVGVGALADAAPGAEVLGAVAGEATDLFGLLNDALSADPVLVDVPAGVSVDGPIVVASWTSTPGALVTPRLVVRAGADAEVQVVDVQASPDGVDALVLPVVELDAAPSARLGYANLQLLGDAAWQIAHQSARVGSQATLRAFTAAFGGSYARLRTDCRLEGRGATGDLFAAYFGRDDQTLDFRTFQDHAAPDTTSELLFKGAVDDRSRSVYTGLIQVRPDARGTNAVQTNRNVKLSPDAWAESVPNLQIENNDVRCAHASTVGPIDEDQLFYLESRGVPTDVAERLVVGGFFDEVLAQLPVRGAESIVRRCITERLDAGGAA</sequence>
<dbReference type="InterPro" id="IPR055346">
    <property type="entry name" value="Fe-S_cluster_assembly_SufBD"/>
</dbReference>
<accession>A0A5Q2RKA4</accession>
<dbReference type="KEGG" id="atq:GH723_12855"/>
<dbReference type="InterPro" id="IPR000825">
    <property type="entry name" value="SUF_FeS_clus_asmbl_SufBD_core"/>
</dbReference>
<dbReference type="GO" id="GO:0016226">
    <property type="term" value="P:iron-sulfur cluster assembly"/>
    <property type="evidence" value="ECO:0007669"/>
    <property type="project" value="InterPro"/>
</dbReference>
<dbReference type="InterPro" id="IPR037284">
    <property type="entry name" value="SUF_FeS_clus_asmbl_SufBD_sf"/>
</dbReference>
<dbReference type="Pfam" id="PF01458">
    <property type="entry name" value="SUFBD_core"/>
    <property type="match status" value="1"/>
</dbReference>